<proteinExistence type="predicted"/>
<gene>
    <name evidence="1" type="ORF">V7F78_07620</name>
</gene>
<name>A0AB35XIA0_9ACTN</name>
<reference evidence="1" key="1">
    <citation type="submission" date="2024-02" db="EMBL/GenBank/DDBJ databases">
        <title>Bacterial skin colonization with Propionibacterium avidum as a risk factor for Periprosthetic Joint Infections - a single-center prospective study.</title>
        <authorList>
            <person name="Achermann Y."/>
        </authorList>
    </citation>
    <scope>NUCLEOTIDE SEQUENCE</scope>
    <source>
        <strain evidence="1">PAVI-2017310195</strain>
    </source>
</reference>
<dbReference type="EMBL" id="JBAKUA010000009">
    <property type="protein sequence ID" value="MEH1546876.1"/>
    <property type="molecule type" value="Genomic_DNA"/>
</dbReference>
<dbReference type="Proteomes" id="UP001309299">
    <property type="component" value="Unassembled WGS sequence"/>
</dbReference>
<accession>A0AB35XIA0</accession>
<sequence>MADVPFSKGPNCEVTNEVTVLFLDDGRVFQHRVVECTYADEK</sequence>
<dbReference type="AlphaFoldDB" id="A0AB35XIA0"/>
<comment type="caution">
    <text evidence="1">The sequence shown here is derived from an EMBL/GenBank/DDBJ whole genome shotgun (WGS) entry which is preliminary data.</text>
</comment>
<organism evidence="1 2">
    <name type="scientific">Cutibacterium avidum</name>
    <dbReference type="NCBI Taxonomy" id="33010"/>
    <lineage>
        <taxon>Bacteria</taxon>
        <taxon>Bacillati</taxon>
        <taxon>Actinomycetota</taxon>
        <taxon>Actinomycetes</taxon>
        <taxon>Propionibacteriales</taxon>
        <taxon>Propionibacteriaceae</taxon>
        <taxon>Cutibacterium</taxon>
    </lineage>
</organism>
<evidence type="ECO:0000313" key="2">
    <source>
        <dbReference type="Proteomes" id="UP001309299"/>
    </source>
</evidence>
<evidence type="ECO:0000313" key="1">
    <source>
        <dbReference type="EMBL" id="MEH1546876.1"/>
    </source>
</evidence>
<dbReference type="RefSeq" id="WP_334353373.1">
    <property type="nucleotide sequence ID" value="NZ_JBAKUA010000009.1"/>
</dbReference>
<protein>
    <submittedName>
        <fullName evidence="1">Uncharacterized protein</fullName>
    </submittedName>
</protein>